<sequence>MADAASWPWLEWVASWDNSLVLDDVCDQLHISARHDFLLLMWRHAHEKHTQALLQSMSHYGTLPTQFLPTIDSFLQKYGFWLWPDSSAGYSNRHHLLSTSRYGTRGYYDVQLETWTAHQPYMSLHGSMRSVWYGAEHGLAFSKIGKILQVYFLAMLKQTPEELSRLTATHGTANQALQAILHHNLNRTFSNAESLQAATRSNQFPTIQEGSRPFLHQQGYFMGQALALQQSYFSPAFVTNPWSQSHGQDQRAVHQQRHASASNKPHSQGGYAAYGTHGHQQGNHQVQYQGQYRAAQVPLLQPPPSAQTFRRRAKKERAATRHELALREMPGGGNEGPRGK</sequence>
<feature type="compositionally biased region" description="Low complexity" evidence="1">
    <location>
        <begin position="274"/>
        <end position="284"/>
    </location>
</feature>
<dbReference type="AlphaFoldDB" id="A0A9Q9AZP3"/>
<dbReference type="Proteomes" id="UP001056384">
    <property type="component" value="Chromosome 6"/>
</dbReference>
<protein>
    <submittedName>
        <fullName evidence="2">Uncharacterized protein</fullName>
    </submittedName>
</protein>
<gene>
    <name evidence="2" type="ORF">Slin15195_G080000</name>
</gene>
<proteinExistence type="predicted"/>
<dbReference type="EMBL" id="CP099423">
    <property type="protein sequence ID" value="USW54681.1"/>
    <property type="molecule type" value="Genomic_DNA"/>
</dbReference>
<accession>A0A9Q9AZP3</accession>
<feature type="compositionally biased region" description="Basic and acidic residues" evidence="1">
    <location>
        <begin position="316"/>
        <end position="326"/>
    </location>
</feature>
<keyword evidence="3" id="KW-1185">Reference proteome</keyword>
<evidence type="ECO:0000313" key="2">
    <source>
        <dbReference type="EMBL" id="USW54681.1"/>
    </source>
</evidence>
<feature type="region of interest" description="Disordered" evidence="1">
    <location>
        <begin position="301"/>
        <end position="340"/>
    </location>
</feature>
<reference evidence="2" key="1">
    <citation type="submission" date="2022-06" db="EMBL/GenBank/DDBJ databases">
        <title>Complete genome sequences of two strains of the flax pathogen Septoria linicola.</title>
        <authorList>
            <person name="Lapalu N."/>
            <person name="Simon A."/>
            <person name="Demenou B."/>
            <person name="Paumier D."/>
            <person name="Guillot M.-P."/>
            <person name="Gout L."/>
            <person name="Valade R."/>
        </authorList>
    </citation>
    <scope>NUCLEOTIDE SEQUENCE</scope>
    <source>
        <strain evidence="2">SE15195</strain>
    </source>
</reference>
<evidence type="ECO:0000313" key="3">
    <source>
        <dbReference type="Proteomes" id="UP001056384"/>
    </source>
</evidence>
<name>A0A9Q9AZP3_9PEZI</name>
<feature type="compositionally biased region" description="Gly residues" evidence="1">
    <location>
        <begin position="330"/>
        <end position="340"/>
    </location>
</feature>
<evidence type="ECO:0000256" key="1">
    <source>
        <dbReference type="SAM" id="MobiDB-lite"/>
    </source>
</evidence>
<organism evidence="2 3">
    <name type="scientific">Septoria linicola</name>
    <dbReference type="NCBI Taxonomy" id="215465"/>
    <lineage>
        <taxon>Eukaryota</taxon>
        <taxon>Fungi</taxon>
        <taxon>Dikarya</taxon>
        <taxon>Ascomycota</taxon>
        <taxon>Pezizomycotina</taxon>
        <taxon>Dothideomycetes</taxon>
        <taxon>Dothideomycetidae</taxon>
        <taxon>Mycosphaerellales</taxon>
        <taxon>Mycosphaerellaceae</taxon>
        <taxon>Septoria</taxon>
    </lineage>
</organism>
<feature type="region of interest" description="Disordered" evidence="1">
    <location>
        <begin position="243"/>
        <end position="284"/>
    </location>
</feature>